<dbReference type="GO" id="GO:0016020">
    <property type="term" value="C:membrane"/>
    <property type="evidence" value="ECO:0007669"/>
    <property type="project" value="UniProtKB-SubCell"/>
</dbReference>
<gene>
    <name evidence="6" type="ORF">WICANDRAFT_64497</name>
</gene>
<name>A0A1E3NZ75_WICAA</name>
<sequence length="585" mass="68584">MNEPSLRGDSVKQLSSKDAKAFGYKLEDTLAIYISYLKVCLENGNFNPVLPFSWSDWYQLNYNYELGDIQDVTNNFNFEVAESQEIKAKRGLEYIQFLNYSIERLIFMDSESTRNFVVRVDNDSSGKSSVRDSVSGLLVYLQSKGIYSTPINYQSDLRLISRIQQNNERFLELPKFETRSNMDYDSFDGDEMFINLHEFDFDFNLTQRTEELRNFVSDRNSNELVKLYYNNIHFVEMLAETGNFEKFFHEVELTEDPSLAGSHYDWRFFKHVLQEKQKYFVLHHLIRTWQEFANKEKLIYWLSHGNLLSWRWSGSSFIWDHDCDIQLPIKHLEFLAINFNGSLIIEDPKYGFNRYLIEVNPYFADRLNVDGKNSIDGRIIDLASGLYIDLTGMSTIDDDTGIISDKHIHRYSLQSLSPLRATLYEGKQTWVPHDVDYILTQEYPTGLFDTQYHDYQYLPNFKGWFKNPDDCLEKSLLSVRAFHIPSVDSRDHCIDFTFAQLNHLMKFWNLKAIEEELLCFNKIHCKLPLDQEGLNSIENSTYIEASSNIQKWDLDDFAAEGLRKLVNSFTLGPIPSTDMTVNCFQ</sequence>
<proteinExistence type="predicted"/>
<dbReference type="PANTHER" id="PTHR15407">
    <property type="entry name" value="FUKUTIN-RELATED"/>
    <property type="match status" value="1"/>
</dbReference>
<dbReference type="STRING" id="683960.A0A1E3NZ75"/>
<evidence type="ECO:0000259" key="5">
    <source>
        <dbReference type="Pfam" id="PF04991"/>
    </source>
</evidence>
<dbReference type="InterPro" id="IPR007074">
    <property type="entry name" value="LicD/FKTN/FKRP_NTP_transf"/>
</dbReference>
<keyword evidence="3" id="KW-1133">Transmembrane helix</keyword>
<reference evidence="6 7" key="1">
    <citation type="journal article" date="2016" name="Proc. Natl. Acad. Sci. U.S.A.">
        <title>Comparative genomics of biotechnologically important yeasts.</title>
        <authorList>
            <person name="Riley R."/>
            <person name="Haridas S."/>
            <person name="Wolfe K.H."/>
            <person name="Lopes M.R."/>
            <person name="Hittinger C.T."/>
            <person name="Goeker M."/>
            <person name="Salamov A.A."/>
            <person name="Wisecaver J.H."/>
            <person name="Long T.M."/>
            <person name="Calvey C.H."/>
            <person name="Aerts A.L."/>
            <person name="Barry K.W."/>
            <person name="Choi C."/>
            <person name="Clum A."/>
            <person name="Coughlan A.Y."/>
            <person name="Deshpande S."/>
            <person name="Douglass A.P."/>
            <person name="Hanson S.J."/>
            <person name="Klenk H.-P."/>
            <person name="LaButti K.M."/>
            <person name="Lapidus A."/>
            <person name="Lindquist E.A."/>
            <person name="Lipzen A.M."/>
            <person name="Meier-Kolthoff J.P."/>
            <person name="Ohm R.A."/>
            <person name="Otillar R.P."/>
            <person name="Pangilinan J.L."/>
            <person name="Peng Y."/>
            <person name="Rokas A."/>
            <person name="Rosa C.A."/>
            <person name="Scheuner C."/>
            <person name="Sibirny A.A."/>
            <person name="Slot J.C."/>
            <person name="Stielow J.B."/>
            <person name="Sun H."/>
            <person name="Kurtzman C.P."/>
            <person name="Blackwell M."/>
            <person name="Grigoriev I.V."/>
            <person name="Jeffries T.W."/>
        </authorList>
    </citation>
    <scope>NUCLEOTIDE SEQUENCE [LARGE SCALE GENOMIC DNA]</scope>
    <source>
        <strain evidence="7">ATCC 58044 / CBS 1984 / NCYC 433 / NRRL Y-366-8</strain>
    </source>
</reference>
<comment type="subcellular location">
    <subcellularLocation>
        <location evidence="1">Membrane</location>
        <topology evidence="1">Single-pass membrane protein</topology>
    </subcellularLocation>
</comment>
<keyword evidence="4" id="KW-0472">Membrane</keyword>
<feature type="domain" description="LicD/FKTN/FKRP nucleotidyltransferase" evidence="5">
    <location>
        <begin position="294"/>
        <end position="399"/>
    </location>
</feature>
<dbReference type="AlphaFoldDB" id="A0A1E3NZ75"/>
<dbReference type="EMBL" id="KV454212">
    <property type="protein sequence ID" value="ODQ58358.1"/>
    <property type="molecule type" value="Genomic_DNA"/>
</dbReference>
<dbReference type="RefSeq" id="XP_019037565.1">
    <property type="nucleotide sequence ID" value="XM_019183749.1"/>
</dbReference>
<evidence type="ECO:0000256" key="2">
    <source>
        <dbReference type="ARBA" id="ARBA00022692"/>
    </source>
</evidence>
<keyword evidence="2" id="KW-0812">Transmembrane</keyword>
<dbReference type="GeneID" id="30200995"/>
<evidence type="ECO:0000256" key="3">
    <source>
        <dbReference type="ARBA" id="ARBA00022989"/>
    </source>
</evidence>
<evidence type="ECO:0000256" key="4">
    <source>
        <dbReference type="ARBA" id="ARBA00023136"/>
    </source>
</evidence>
<evidence type="ECO:0000256" key="1">
    <source>
        <dbReference type="ARBA" id="ARBA00004167"/>
    </source>
</evidence>
<organism evidence="6 7">
    <name type="scientific">Wickerhamomyces anomalus (strain ATCC 58044 / CBS 1984 / NCYC 433 / NRRL Y-366-8)</name>
    <name type="common">Yeast</name>
    <name type="synonym">Hansenula anomala</name>
    <dbReference type="NCBI Taxonomy" id="683960"/>
    <lineage>
        <taxon>Eukaryota</taxon>
        <taxon>Fungi</taxon>
        <taxon>Dikarya</taxon>
        <taxon>Ascomycota</taxon>
        <taxon>Saccharomycotina</taxon>
        <taxon>Saccharomycetes</taxon>
        <taxon>Phaffomycetales</taxon>
        <taxon>Wickerhamomycetaceae</taxon>
        <taxon>Wickerhamomyces</taxon>
    </lineage>
</organism>
<dbReference type="OrthoDB" id="444255at2759"/>
<dbReference type="PANTHER" id="PTHR15407:SF28">
    <property type="entry name" value="RIBITOL-5-PHOSPHATE TRANSFERASE FKTN"/>
    <property type="match status" value="1"/>
</dbReference>
<dbReference type="Proteomes" id="UP000094112">
    <property type="component" value="Unassembled WGS sequence"/>
</dbReference>
<evidence type="ECO:0000313" key="6">
    <source>
        <dbReference type="EMBL" id="ODQ58358.1"/>
    </source>
</evidence>
<dbReference type="InterPro" id="IPR009644">
    <property type="entry name" value="FKTN/MNN4/W02B3.4-1"/>
</dbReference>
<accession>A0A1E3NZ75</accession>
<protein>
    <recommendedName>
        <fullName evidence="5">LicD/FKTN/FKRP nucleotidyltransferase domain-containing protein</fullName>
    </recommendedName>
</protein>
<dbReference type="Pfam" id="PF04991">
    <property type="entry name" value="LicD"/>
    <property type="match status" value="1"/>
</dbReference>
<keyword evidence="7" id="KW-1185">Reference proteome</keyword>
<evidence type="ECO:0000313" key="7">
    <source>
        <dbReference type="Proteomes" id="UP000094112"/>
    </source>
</evidence>
<dbReference type="GO" id="GO:0009100">
    <property type="term" value="P:glycoprotein metabolic process"/>
    <property type="evidence" value="ECO:0007669"/>
    <property type="project" value="UniProtKB-ARBA"/>
</dbReference>